<reference evidence="2 3" key="2">
    <citation type="journal article" date="2015" name="Eukaryot. Cell">
        <title>Asexual propagation of a virulent clone complex in a human and feline outbreak of sporotrichosis.</title>
        <authorList>
            <person name="Teixeira Mde M."/>
            <person name="Rodrigues A.M."/>
            <person name="Tsui C.K."/>
            <person name="de Almeida L.G."/>
            <person name="Van Diepeningen A.D."/>
            <person name="van den Ende B.G."/>
            <person name="Fernandes G.F."/>
            <person name="Kano R."/>
            <person name="Hamelin R.C."/>
            <person name="Lopes-Bezerra L.M."/>
            <person name="Vasconcelos A.T."/>
            <person name="de Hoog S."/>
            <person name="de Camargo Z.P."/>
            <person name="Felipe M.S."/>
        </authorList>
    </citation>
    <scope>NUCLEOTIDE SEQUENCE [LARGE SCALE GENOMIC DNA]</scope>
    <source>
        <strain evidence="2 3">1099-18</strain>
    </source>
</reference>
<evidence type="ECO:0000313" key="3">
    <source>
        <dbReference type="Proteomes" id="UP000033710"/>
    </source>
</evidence>
<comment type="caution">
    <text evidence="2">The sequence shown here is derived from an EMBL/GenBank/DDBJ whole genome shotgun (WGS) entry which is preliminary data.</text>
</comment>
<dbReference type="OrthoDB" id="5220889at2759"/>
<organism evidence="2 3">
    <name type="scientific">Sporothrix schenckii 1099-18</name>
    <dbReference type="NCBI Taxonomy" id="1397361"/>
    <lineage>
        <taxon>Eukaryota</taxon>
        <taxon>Fungi</taxon>
        <taxon>Dikarya</taxon>
        <taxon>Ascomycota</taxon>
        <taxon>Pezizomycotina</taxon>
        <taxon>Sordariomycetes</taxon>
        <taxon>Sordariomycetidae</taxon>
        <taxon>Ophiostomatales</taxon>
        <taxon>Ophiostomataceae</taxon>
        <taxon>Sporothrix</taxon>
    </lineage>
</organism>
<dbReference type="VEuPathDB" id="FungiDB:SPSK_09705"/>
<dbReference type="RefSeq" id="XP_016586915.1">
    <property type="nucleotide sequence ID" value="XM_016736276.1"/>
</dbReference>
<accession>A0A0F2M567</accession>
<feature type="region of interest" description="Disordered" evidence="1">
    <location>
        <begin position="47"/>
        <end position="171"/>
    </location>
</feature>
<protein>
    <submittedName>
        <fullName evidence="2">Uncharacterized protein</fullName>
    </submittedName>
</protein>
<evidence type="ECO:0000313" key="2">
    <source>
        <dbReference type="EMBL" id="KJR84239.1"/>
    </source>
</evidence>
<dbReference type="GeneID" id="27671553"/>
<dbReference type="AlphaFoldDB" id="A0A0F2M567"/>
<evidence type="ECO:0000256" key="1">
    <source>
        <dbReference type="SAM" id="MobiDB-lite"/>
    </source>
</evidence>
<proteinExistence type="predicted"/>
<dbReference type="Proteomes" id="UP000033710">
    <property type="component" value="Unassembled WGS sequence"/>
</dbReference>
<sequence length="273" mass="28647">MASTSDDATSPETAYNDLKRLTPSLAAELDHLRASLREHNLWLQRYGQGQGQSDDEALAAVPAGLPTLTTSRPAEPASETVAPQTTSAPAPARDRTTSPPPAFTPTPPTGPTSTSASTSTSTPSSTPVAQQPPSTSHPQPSPTAPATPASPDIPSYSSAVDNTLPPYAASEVPLYSSAVRDDVQQRRDQLMEYLREGEEVLRDYSARLADLARELGRPAEDADALGTWNEAAPDNALPSYTMIEGREELMVGGVGEVPPTYARGSAVEAAGRG</sequence>
<feature type="compositionally biased region" description="Polar residues" evidence="1">
    <location>
        <begin position="1"/>
        <end position="13"/>
    </location>
</feature>
<feature type="compositionally biased region" description="Low complexity" evidence="1">
    <location>
        <begin position="111"/>
        <end position="138"/>
    </location>
</feature>
<reference evidence="2 3" key="1">
    <citation type="journal article" date="2014" name="BMC Genomics">
        <title>Comparative genomics of the major fungal agents of human and animal Sporotrichosis: Sporothrix schenckii and Sporothrix brasiliensis.</title>
        <authorList>
            <person name="Teixeira M.M."/>
            <person name="de Almeida L.G."/>
            <person name="Kubitschek-Barreira P."/>
            <person name="Alves F.L."/>
            <person name="Kioshima E.S."/>
            <person name="Abadio A.K."/>
            <person name="Fernandes L."/>
            <person name="Derengowski L.S."/>
            <person name="Ferreira K.S."/>
            <person name="Souza R.C."/>
            <person name="Ruiz J.C."/>
            <person name="de Andrade N.C."/>
            <person name="Paes H.C."/>
            <person name="Nicola A.M."/>
            <person name="Albuquerque P."/>
            <person name="Gerber A.L."/>
            <person name="Martins V.P."/>
            <person name="Peconick L.D."/>
            <person name="Neto A.V."/>
            <person name="Chaucanez C.B."/>
            <person name="Silva P.A."/>
            <person name="Cunha O.L."/>
            <person name="de Oliveira F.F."/>
            <person name="dos Santos T.C."/>
            <person name="Barros A.L."/>
            <person name="Soares M.A."/>
            <person name="de Oliveira L.M."/>
            <person name="Marini M.M."/>
            <person name="Villalobos-Duno H."/>
            <person name="Cunha M.M."/>
            <person name="de Hoog S."/>
            <person name="da Silveira J.F."/>
            <person name="Henrissat B."/>
            <person name="Nino-Vega G.A."/>
            <person name="Cisalpino P.S."/>
            <person name="Mora-Montes H.M."/>
            <person name="Almeida S.R."/>
            <person name="Stajich J.E."/>
            <person name="Lopes-Bezerra L.M."/>
            <person name="Vasconcelos A.T."/>
            <person name="Felipe M.S."/>
        </authorList>
    </citation>
    <scope>NUCLEOTIDE SEQUENCE [LARGE SCALE GENOMIC DNA]</scope>
    <source>
        <strain evidence="2 3">1099-18</strain>
    </source>
</reference>
<gene>
    <name evidence="2" type="ORF">SPSK_09705</name>
</gene>
<name>A0A0F2M567_SPOSC</name>
<feature type="region of interest" description="Disordered" evidence="1">
    <location>
        <begin position="1"/>
        <end position="21"/>
    </location>
</feature>
<feature type="compositionally biased region" description="Pro residues" evidence="1">
    <location>
        <begin position="98"/>
        <end position="110"/>
    </location>
</feature>
<dbReference type="EMBL" id="AXCR01000007">
    <property type="protein sequence ID" value="KJR84239.1"/>
    <property type="molecule type" value="Genomic_DNA"/>
</dbReference>
<dbReference type="KEGG" id="ssck:SPSK_09705"/>